<protein>
    <submittedName>
        <fullName evidence="1">Uncharacterized protein</fullName>
    </submittedName>
</protein>
<dbReference type="EMBL" id="BK015624">
    <property type="protein sequence ID" value="DAE16427.1"/>
    <property type="molecule type" value="Genomic_DNA"/>
</dbReference>
<accession>A0A8S5QC50</accession>
<evidence type="ECO:0000313" key="1">
    <source>
        <dbReference type="EMBL" id="DAE16427.1"/>
    </source>
</evidence>
<organism evidence="1">
    <name type="scientific">Myoviridae sp. ctVCj30</name>
    <dbReference type="NCBI Taxonomy" id="2825117"/>
    <lineage>
        <taxon>Viruses</taxon>
        <taxon>Duplodnaviria</taxon>
        <taxon>Heunggongvirae</taxon>
        <taxon>Uroviricota</taxon>
        <taxon>Caudoviricetes</taxon>
    </lineage>
</organism>
<reference evidence="1" key="1">
    <citation type="journal article" date="2021" name="Proc. Natl. Acad. Sci. U.S.A.">
        <title>A Catalog of Tens of Thousands of Viruses from Human Metagenomes Reveals Hidden Associations with Chronic Diseases.</title>
        <authorList>
            <person name="Tisza M.J."/>
            <person name="Buck C.B."/>
        </authorList>
    </citation>
    <scope>NUCLEOTIDE SEQUENCE</scope>
    <source>
        <strain evidence="1">CtVCj30</strain>
    </source>
</reference>
<proteinExistence type="predicted"/>
<name>A0A8S5QC50_9CAUD</name>
<sequence>MTALPEGEPRGCTDTLHLLFYDHQRTSPCRFLHIIKI</sequence>